<gene>
    <name evidence="13" type="ORF">XELAEV_18024961mg</name>
</gene>
<dbReference type="PANTHER" id="PTHR10177">
    <property type="entry name" value="CYCLINS"/>
    <property type="match status" value="1"/>
</dbReference>
<evidence type="ECO:0000259" key="11">
    <source>
        <dbReference type="SMART" id="SM00385"/>
    </source>
</evidence>
<dbReference type="SUPFAM" id="SSF47954">
    <property type="entry name" value="Cyclin-like"/>
    <property type="match status" value="2"/>
</dbReference>
<dbReference type="SMART" id="SM00385">
    <property type="entry name" value="CYCLIN"/>
    <property type="match status" value="1"/>
</dbReference>
<keyword evidence="4" id="KW-0132">Cell division</keyword>
<evidence type="ECO:0000256" key="8">
    <source>
        <dbReference type="ARBA" id="ARBA00063231"/>
    </source>
</evidence>
<feature type="region of interest" description="Disordered" evidence="10">
    <location>
        <begin position="385"/>
        <end position="408"/>
    </location>
</feature>
<evidence type="ECO:0000313" key="13">
    <source>
        <dbReference type="EMBL" id="OCT82431.1"/>
    </source>
</evidence>
<reference evidence="14" key="1">
    <citation type="journal article" date="2016" name="Nature">
        <title>Genome evolution in the allotetraploid frog Xenopus laevis.</title>
        <authorList>
            <person name="Session A.M."/>
            <person name="Uno Y."/>
            <person name="Kwon T."/>
            <person name="Chapman J.A."/>
            <person name="Toyoda A."/>
            <person name="Takahashi S."/>
            <person name="Fukui A."/>
            <person name="Hikosaka A."/>
            <person name="Suzuki A."/>
            <person name="Kondo M."/>
            <person name="van Heeringen S.J."/>
            <person name="Quigley I."/>
            <person name="Heinz S."/>
            <person name="Ogino H."/>
            <person name="Ochi H."/>
            <person name="Hellsten U."/>
            <person name="Lyons J.B."/>
            <person name="Simakov O."/>
            <person name="Putnam N."/>
            <person name="Stites J."/>
            <person name="Kuroki Y."/>
            <person name="Tanaka T."/>
            <person name="Michiue T."/>
            <person name="Watanabe M."/>
            <person name="Bogdanovic O."/>
            <person name="Lister R."/>
            <person name="Georgiou G."/>
            <person name="Paranjpe S.S."/>
            <person name="van Kruijsbergen I."/>
            <person name="Shu S."/>
            <person name="Carlson J."/>
            <person name="Kinoshita T."/>
            <person name="Ohta Y."/>
            <person name="Mawaribuchi S."/>
            <person name="Jenkins J."/>
            <person name="Grimwood J."/>
            <person name="Schmutz J."/>
            <person name="Mitros T."/>
            <person name="Mozaffari S.V."/>
            <person name="Suzuki Y."/>
            <person name="Haramoto Y."/>
            <person name="Yamamoto T.S."/>
            <person name="Takagi C."/>
            <person name="Heald R."/>
            <person name="Miller K."/>
            <person name="Haudenschild C."/>
            <person name="Kitzman J."/>
            <person name="Nakayama T."/>
            <person name="Izutsu Y."/>
            <person name="Robert J."/>
            <person name="Fortriede J."/>
            <person name="Burns K."/>
            <person name="Lotay V."/>
            <person name="Karimi K."/>
            <person name="Yasuoka Y."/>
            <person name="Dichmann D.S."/>
            <person name="Flajnik M.F."/>
            <person name="Houston D.W."/>
            <person name="Shendure J."/>
            <person name="DuPasquier L."/>
            <person name="Vize P.D."/>
            <person name="Zorn A.M."/>
            <person name="Ito M."/>
            <person name="Marcotte E.M."/>
            <person name="Wallingford J.B."/>
            <person name="Ito Y."/>
            <person name="Asashima M."/>
            <person name="Ueno N."/>
            <person name="Matsuda Y."/>
            <person name="Veenstra G.J."/>
            <person name="Fujiyama A."/>
            <person name="Harland R.M."/>
            <person name="Taira M."/>
            <person name="Rokhsar D.S."/>
        </authorList>
    </citation>
    <scope>NUCLEOTIDE SEQUENCE [LARGE SCALE GENOMIC DNA]</scope>
    <source>
        <strain evidence="14">J</strain>
    </source>
</reference>
<evidence type="ECO:0000256" key="4">
    <source>
        <dbReference type="ARBA" id="ARBA00022618"/>
    </source>
</evidence>
<sequence length="408" mass="47200">MPVIRNPAAEKSTKDERTASCTVRSRKRKADVAIFLQDPDDTLDCLEMTKKKQYQDRGPWSNEMTCKSPHKLIPTPEKEEHEPNPTSYPHFASLRFSPVSASPLPRLGWANQDDVWRNMLNKDRIYLRDKNFFEKHPQLQPNMRAILLDWLMEVCEVYKLHRETFYLAQDFFDRFMATQKNVIKSRLQLIGITSLFIAAKMEEIYPPKLHQFAFITDGACTEDEITSMELIIMKDLDWCLSPMTMVSWFNVFLQVAYIRELQHFLRPQFPQEVYIQIVQLLDLCVLDICCLDYPYGVLAASALYHFSCPELMEKVSGFKLTELQGCIKWLVPFAMAIKDGGKSKLKFFKGVDIEDVHNIQTHTGCLELMEKVHINRAVLEEQNRASPIPSGVLTPPQSDKKQKSDPAD</sequence>
<keyword evidence="6" id="KW-0539">Nucleus</keyword>
<protein>
    <recommendedName>
        <fullName evidence="15">Cyclin N-terminal domain-containing protein</fullName>
    </recommendedName>
</protein>
<evidence type="ECO:0000256" key="10">
    <source>
        <dbReference type="SAM" id="MobiDB-lite"/>
    </source>
</evidence>
<dbReference type="Gene3D" id="1.10.472.10">
    <property type="entry name" value="Cyclin-like"/>
    <property type="match status" value="2"/>
</dbReference>
<feature type="domain" description="Cyclin C-terminal" evidence="12">
    <location>
        <begin position="243"/>
        <end position="365"/>
    </location>
</feature>
<feature type="domain" description="Cyclin-like" evidence="11">
    <location>
        <begin position="149"/>
        <end position="234"/>
    </location>
</feature>
<dbReference type="Proteomes" id="UP000694892">
    <property type="component" value="Chromosome 4S"/>
</dbReference>
<feature type="compositionally biased region" description="Basic and acidic residues" evidence="10">
    <location>
        <begin position="398"/>
        <end position="408"/>
    </location>
</feature>
<dbReference type="CDD" id="cd20579">
    <property type="entry name" value="CYCLIN_CCNE1_rpt1"/>
    <property type="match status" value="1"/>
</dbReference>
<keyword evidence="3" id="KW-0597">Phosphoprotein</keyword>
<dbReference type="InterPro" id="IPR006671">
    <property type="entry name" value="Cyclin_N"/>
</dbReference>
<evidence type="ECO:0000256" key="2">
    <source>
        <dbReference type="ARBA" id="ARBA00007143"/>
    </source>
</evidence>
<keyword evidence="5 9" id="KW-0195">Cyclin</keyword>
<dbReference type="AlphaFoldDB" id="A0A974D108"/>
<dbReference type="FunFam" id="1.10.472.10:FF:000024">
    <property type="entry name" value="G1/S-specific cyclin-E1"/>
    <property type="match status" value="1"/>
</dbReference>
<evidence type="ECO:0000256" key="6">
    <source>
        <dbReference type="ARBA" id="ARBA00023242"/>
    </source>
</evidence>
<keyword evidence="7" id="KW-0131">Cell cycle</keyword>
<evidence type="ECO:0000256" key="3">
    <source>
        <dbReference type="ARBA" id="ARBA00022553"/>
    </source>
</evidence>
<dbReference type="SMART" id="SM01332">
    <property type="entry name" value="Cyclin_C"/>
    <property type="match status" value="1"/>
</dbReference>
<comment type="similarity">
    <text evidence="2">Belongs to the cyclin family. Cyclin E subfamily.</text>
</comment>
<name>A0A974D108_XENLA</name>
<dbReference type="GO" id="GO:0044772">
    <property type="term" value="P:mitotic cell cycle phase transition"/>
    <property type="evidence" value="ECO:0007669"/>
    <property type="project" value="InterPro"/>
</dbReference>
<evidence type="ECO:0000256" key="7">
    <source>
        <dbReference type="ARBA" id="ARBA00023306"/>
    </source>
</evidence>
<dbReference type="EMBL" id="CM004473">
    <property type="protein sequence ID" value="OCT82431.1"/>
    <property type="molecule type" value="Genomic_DNA"/>
</dbReference>
<dbReference type="PROSITE" id="PS00292">
    <property type="entry name" value="CYCLINS"/>
    <property type="match status" value="1"/>
</dbReference>
<feature type="region of interest" description="Disordered" evidence="10">
    <location>
        <begin position="1"/>
        <end position="23"/>
    </location>
</feature>
<comment type="subunit">
    <text evidence="8">Interacts with CDK2 protein kinase to form a serine/threonine kinase holoenzyme complex. The cyclin subunit imparts substrate specificity to the complex.</text>
</comment>
<feature type="region of interest" description="Disordered" evidence="10">
    <location>
        <begin position="56"/>
        <end position="86"/>
    </location>
</feature>
<accession>A0A974D108</accession>
<evidence type="ECO:0008006" key="15">
    <source>
        <dbReference type="Google" id="ProtNLM"/>
    </source>
</evidence>
<dbReference type="GO" id="GO:0051301">
    <property type="term" value="P:cell division"/>
    <property type="evidence" value="ECO:0007669"/>
    <property type="project" value="UniProtKB-KW"/>
</dbReference>
<dbReference type="OMA" id="TFVHISQ"/>
<dbReference type="CDD" id="cd20581">
    <property type="entry name" value="CYCLIN_CCNE1_rpt2"/>
    <property type="match status" value="1"/>
</dbReference>
<dbReference type="InterPro" id="IPR036915">
    <property type="entry name" value="Cyclin-like_sf"/>
</dbReference>
<proteinExistence type="inferred from homology"/>
<dbReference type="InterPro" id="IPR013763">
    <property type="entry name" value="Cyclin-like_dom"/>
</dbReference>
<dbReference type="InterPro" id="IPR039361">
    <property type="entry name" value="Cyclin"/>
</dbReference>
<dbReference type="GO" id="GO:0016538">
    <property type="term" value="F:cyclin-dependent protein serine/threonine kinase regulator activity"/>
    <property type="evidence" value="ECO:0007669"/>
    <property type="project" value="InterPro"/>
</dbReference>
<comment type="subcellular location">
    <subcellularLocation>
        <location evidence="1">Nucleus</location>
    </subcellularLocation>
</comment>
<dbReference type="InterPro" id="IPR048258">
    <property type="entry name" value="Cyclins_cyclin-box"/>
</dbReference>
<dbReference type="GO" id="GO:0005634">
    <property type="term" value="C:nucleus"/>
    <property type="evidence" value="ECO:0007669"/>
    <property type="project" value="UniProtKB-SubCell"/>
</dbReference>
<evidence type="ECO:0000259" key="12">
    <source>
        <dbReference type="SMART" id="SM01332"/>
    </source>
</evidence>
<dbReference type="InterPro" id="IPR004367">
    <property type="entry name" value="Cyclin_C-dom"/>
</dbReference>
<dbReference type="Pfam" id="PF00134">
    <property type="entry name" value="Cyclin_N"/>
    <property type="match status" value="1"/>
</dbReference>
<dbReference type="Pfam" id="PF02984">
    <property type="entry name" value="Cyclin_C"/>
    <property type="match status" value="1"/>
</dbReference>
<evidence type="ECO:0000256" key="9">
    <source>
        <dbReference type="RuleBase" id="RU000383"/>
    </source>
</evidence>
<evidence type="ECO:0000256" key="1">
    <source>
        <dbReference type="ARBA" id="ARBA00004123"/>
    </source>
</evidence>
<organism evidence="13 14">
    <name type="scientific">Xenopus laevis</name>
    <name type="common">African clawed frog</name>
    <dbReference type="NCBI Taxonomy" id="8355"/>
    <lineage>
        <taxon>Eukaryota</taxon>
        <taxon>Metazoa</taxon>
        <taxon>Chordata</taxon>
        <taxon>Craniata</taxon>
        <taxon>Vertebrata</taxon>
        <taxon>Euteleostomi</taxon>
        <taxon>Amphibia</taxon>
        <taxon>Batrachia</taxon>
        <taxon>Anura</taxon>
        <taxon>Pipoidea</taxon>
        <taxon>Pipidae</taxon>
        <taxon>Xenopodinae</taxon>
        <taxon>Xenopus</taxon>
        <taxon>Xenopus</taxon>
    </lineage>
</organism>
<evidence type="ECO:0000256" key="5">
    <source>
        <dbReference type="ARBA" id="ARBA00023127"/>
    </source>
</evidence>
<evidence type="ECO:0000313" key="14">
    <source>
        <dbReference type="Proteomes" id="UP000694892"/>
    </source>
</evidence>